<evidence type="ECO:0000256" key="10">
    <source>
        <dbReference type="ARBA" id="ARBA00023180"/>
    </source>
</evidence>
<comment type="caution">
    <text evidence="17">The sequence shown here is derived from an EMBL/GenBank/DDBJ whole genome shotgun (WGS) entry which is preliminary data.</text>
</comment>
<dbReference type="InterPro" id="IPR003961">
    <property type="entry name" value="FN3_dom"/>
</dbReference>
<evidence type="ECO:0000256" key="14">
    <source>
        <dbReference type="ARBA" id="ARBA00045664"/>
    </source>
</evidence>
<dbReference type="InterPro" id="IPR003531">
    <property type="entry name" value="Hempt_rcpt_S_F1_CS"/>
</dbReference>
<evidence type="ECO:0000256" key="13">
    <source>
        <dbReference type="ARBA" id="ARBA00032935"/>
    </source>
</evidence>
<evidence type="ECO:0000256" key="8">
    <source>
        <dbReference type="ARBA" id="ARBA00023157"/>
    </source>
</evidence>
<dbReference type="OrthoDB" id="9419853at2759"/>
<evidence type="ECO:0000259" key="16">
    <source>
        <dbReference type="PROSITE" id="PS50853"/>
    </source>
</evidence>
<dbReference type="InterPro" id="IPR013783">
    <property type="entry name" value="Ig-like_fold"/>
</dbReference>
<feature type="compositionally biased region" description="Basic and acidic residues" evidence="15">
    <location>
        <begin position="432"/>
        <end position="441"/>
    </location>
</feature>
<accession>A0A9Q1D036</accession>
<keyword evidence="10" id="KW-0325">Glycoprotein</keyword>
<comment type="subunit">
    <text evidence="11">Non-covalent dimer of an alpha and a beta subunit. IL2R exists in 3 different forms: a high affinity dimer, an intermediate affinity monomer (beta subunit), and a low affinity monomer (alpha subunit). The high and intermediate affinity forms also associate with a gamma subunit. Interacts with SHB upon interleukin stimulation.</text>
</comment>
<evidence type="ECO:0000256" key="6">
    <source>
        <dbReference type="ARBA" id="ARBA00022989"/>
    </source>
</evidence>
<organism evidence="17 18">
    <name type="scientific">Conger conger</name>
    <name type="common">Conger eel</name>
    <name type="synonym">Muraena conger</name>
    <dbReference type="NCBI Taxonomy" id="82655"/>
    <lineage>
        <taxon>Eukaryota</taxon>
        <taxon>Metazoa</taxon>
        <taxon>Chordata</taxon>
        <taxon>Craniata</taxon>
        <taxon>Vertebrata</taxon>
        <taxon>Euteleostomi</taxon>
        <taxon>Actinopterygii</taxon>
        <taxon>Neopterygii</taxon>
        <taxon>Teleostei</taxon>
        <taxon>Anguilliformes</taxon>
        <taxon>Congridae</taxon>
        <taxon>Conger</taxon>
    </lineage>
</organism>
<evidence type="ECO:0000313" key="17">
    <source>
        <dbReference type="EMBL" id="KAJ8254400.1"/>
    </source>
</evidence>
<keyword evidence="4" id="KW-0812">Transmembrane</keyword>
<dbReference type="InterPro" id="IPR036116">
    <property type="entry name" value="FN3_sf"/>
</dbReference>
<evidence type="ECO:0000256" key="3">
    <source>
        <dbReference type="ARBA" id="ARBA00016239"/>
    </source>
</evidence>
<dbReference type="EMBL" id="JAFJMO010000016">
    <property type="protein sequence ID" value="KAJ8254400.1"/>
    <property type="molecule type" value="Genomic_DNA"/>
</dbReference>
<keyword evidence="6" id="KW-1133">Transmembrane helix</keyword>
<name>A0A9Q1D036_CONCO</name>
<evidence type="ECO:0000256" key="2">
    <source>
        <dbReference type="ARBA" id="ARBA00008280"/>
    </source>
</evidence>
<feature type="domain" description="Fibronectin type-III" evidence="16">
    <location>
        <begin position="145"/>
        <end position="246"/>
    </location>
</feature>
<comment type="subcellular location">
    <subcellularLocation>
        <location evidence="1">Membrane</location>
        <topology evidence="1">Single-pass type I membrane protein</topology>
    </subcellularLocation>
</comment>
<feature type="region of interest" description="Disordered" evidence="15">
    <location>
        <begin position="402"/>
        <end position="491"/>
    </location>
</feature>
<evidence type="ECO:0000256" key="7">
    <source>
        <dbReference type="ARBA" id="ARBA00023136"/>
    </source>
</evidence>
<dbReference type="GO" id="GO:0009897">
    <property type="term" value="C:external side of plasma membrane"/>
    <property type="evidence" value="ECO:0007669"/>
    <property type="project" value="TreeGrafter"/>
</dbReference>
<feature type="compositionally biased region" description="Acidic residues" evidence="15">
    <location>
        <begin position="442"/>
        <end position="460"/>
    </location>
</feature>
<evidence type="ECO:0000256" key="15">
    <source>
        <dbReference type="SAM" id="MobiDB-lite"/>
    </source>
</evidence>
<evidence type="ECO:0000256" key="4">
    <source>
        <dbReference type="ARBA" id="ARBA00022692"/>
    </source>
</evidence>
<keyword evidence="5" id="KW-0732">Signal</keyword>
<dbReference type="GO" id="GO:0004896">
    <property type="term" value="F:cytokine receptor activity"/>
    <property type="evidence" value="ECO:0007669"/>
    <property type="project" value="InterPro"/>
</dbReference>
<evidence type="ECO:0000313" key="18">
    <source>
        <dbReference type="Proteomes" id="UP001152803"/>
    </source>
</evidence>
<dbReference type="PROSITE" id="PS01355">
    <property type="entry name" value="HEMATOPO_REC_S_F1"/>
    <property type="match status" value="1"/>
</dbReference>
<dbReference type="PANTHER" id="PTHR23037:SF22">
    <property type="entry name" value="CYTOKINE RECEPTOR COMMON SUBUNIT BETA"/>
    <property type="match status" value="1"/>
</dbReference>
<evidence type="ECO:0000256" key="1">
    <source>
        <dbReference type="ARBA" id="ARBA00004479"/>
    </source>
</evidence>
<gene>
    <name evidence="17" type="ORF">COCON_G00210120</name>
</gene>
<dbReference type="InterPro" id="IPR040951">
    <property type="entry name" value="IL2RB_N1"/>
</dbReference>
<dbReference type="Proteomes" id="UP001152803">
    <property type="component" value="Unassembled WGS sequence"/>
</dbReference>
<comment type="similarity">
    <text evidence="2">Belongs to the type I cytokine receptor family. Type 4 subfamily.</text>
</comment>
<keyword evidence="9" id="KW-0675">Receptor</keyword>
<evidence type="ECO:0000256" key="9">
    <source>
        <dbReference type="ARBA" id="ARBA00023170"/>
    </source>
</evidence>
<dbReference type="PROSITE" id="PS50853">
    <property type="entry name" value="FN3"/>
    <property type="match status" value="1"/>
</dbReference>
<dbReference type="PANTHER" id="PTHR23037">
    <property type="entry name" value="CYTOKINE RECEPTOR"/>
    <property type="match status" value="1"/>
</dbReference>
<keyword evidence="8" id="KW-1015">Disulfide bond</keyword>
<keyword evidence="7" id="KW-0472">Membrane</keyword>
<reference evidence="17" key="1">
    <citation type="journal article" date="2023" name="Science">
        <title>Genome structures resolve the early diversification of teleost fishes.</title>
        <authorList>
            <person name="Parey E."/>
            <person name="Louis A."/>
            <person name="Montfort J."/>
            <person name="Bouchez O."/>
            <person name="Roques C."/>
            <person name="Iampietro C."/>
            <person name="Lluch J."/>
            <person name="Castinel A."/>
            <person name="Donnadieu C."/>
            <person name="Desvignes T."/>
            <person name="Floi Bucao C."/>
            <person name="Jouanno E."/>
            <person name="Wen M."/>
            <person name="Mejri S."/>
            <person name="Dirks R."/>
            <person name="Jansen H."/>
            <person name="Henkel C."/>
            <person name="Chen W.J."/>
            <person name="Zahm M."/>
            <person name="Cabau C."/>
            <person name="Klopp C."/>
            <person name="Thompson A.W."/>
            <person name="Robinson-Rechavi M."/>
            <person name="Braasch I."/>
            <person name="Lecointre G."/>
            <person name="Bobe J."/>
            <person name="Postlethwait J.H."/>
            <person name="Berthelot C."/>
            <person name="Roest Crollius H."/>
            <person name="Guiguen Y."/>
        </authorList>
    </citation>
    <scope>NUCLEOTIDE SEQUENCE</scope>
    <source>
        <strain evidence="17">Concon-B</strain>
    </source>
</reference>
<keyword evidence="18" id="KW-1185">Reference proteome</keyword>
<evidence type="ECO:0000256" key="11">
    <source>
        <dbReference type="ARBA" id="ARBA00026094"/>
    </source>
</evidence>
<evidence type="ECO:0000256" key="5">
    <source>
        <dbReference type="ARBA" id="ARBA00022729"/>
    </source>
</evidence>
<dbReference type="Pfam" id="PF18707">
    <property type="entry name" value="IL2RB_N1"/>
    <property type="match status" value="1"/>
</dbReference>
<dbReference type="GO" id="GO:0016064">
    <property type="term" value="P:immunoglobulin mediated immune response"/>
    <property type="evidence" value="ECO:0007669"/>
    <property type="project" value="TreeGrafter"/>
</dbReference>
<sequence>MRGRRSLLSAQPTDRPVHLNESVGATMEVWGLLSFLLLLAVQIPPCRPLQDLACVTDYIKNISCTWNSSGQRPEERCILQDKREHGKSCELTPVEGQNPTFRTCQLVFNQVYGFFYKVTIQVACGDSVVTSLTDYRPALNVKMHPPGKPVITYSTSHLNVSWSHSIHHAKMISSYYFQLQFKQSEQLWQNVVSTNLTAKQMSVELHEDQFETGLRYQARVRVKPSESLELKGVWSCWSPTASWKPRERIPSEKSTSGPGPGPELQVTVGLVAAAVVLLVLIGCKYHRAGWVHKLKLPHVPTPSTYFLSLNSVHGGNFQTWLRPTFAPESFDVPRGFEDVSAVEVSKAEDVTALLHPSHPADPWDDSAGSACFSNMGYFYSGYSGSCQIEVCPVYFSSASAERAGGRGAGEGGAPCPAGSSYEQLGDLPGEAGRPDPGSREWSEEDDDEDEEEEEEEEEDTAPGSSNASGPLEGALGRSSSERIEPSSGGYMSVVEMLNTYCNKSI</sequence>
<proteinExistence type="inferred from homology"/>
<protein>
    <recommendedName>
        <fullName evidence="3">Interleukin-2 receptor subunit beta</fullName>
    </recommendedName>
    <alternativeName>
        <fullName evidence="13">High affinity IL-2 receptor subunit beta</fullName>
    </alternativeName>
    <alternativeName>
        <fullName evidence="12">p70-75</fullName>
    </alternativeName>
</protein>
<dbReference type="Gene3D" id="2.60.40.10">
    <property type="entry name" value="Immunoglobulins"/>
    <property type="match status" value="2"/>
</dbReference>
<dbReference type="SUPFAM" id="SSF49265">
    <property type="entry name" value="Fibronectin type III"/>
    <property type="match status" value="2"/>
</dbReference>
<dbReference type="AlphaFoldDB" id="A0A9Q1D036"/>
<comment type="function">
    <text evidence="14">Receptor for interleukin-2. This beta subunit is involved in receptor mediated endocytosis and transduces the mitogenic signals of IL2. Probably in association with IL15RA, involved in the stimulation of neutrophil phagocytosis by IL15.</text>
</comment>
<evidence type="ECO:0000256" key="12">
    <source>
        <dbReference type="ARBA" id="ARBA00031280"/>
    </source>
</evidence>